<evidence type="ECO:0000313" key="1">
    <source>
        <dbReference type="EMBL" id="KAI3732510.1"/>
    </source>
</evidence>
<accession>A0ACB9CE43</accession>
<sequence>MKNKHPKVKPSDGDWNIAKNKQKVFHENKQCEKPKVGTPQATKKFVKPTPIWKTKSKAVESPILDNDKDMCLQKVSYIEALGVLRTTMAWALLKLKGQHDSVSLKLKDHCHSGEYLID</sequence>
<comment type="caution">
    <text evidence="1">The sequence shown here is derived from an EMBL/GenBank/DDBJ whole genome shotgun (WGS) entry which is preliminary data.</text>
</comment>
<reference evidence="2" key="1">
    <citation type="journal article" date="2022" name="Mol. Ecol. Resour.">
        <title>The genomes of chicory, endive, great burdock and yacon provide insights into Asteraceae palaeo-polyploidization history and plant inulin production.</title>
        <authorList>
            <person name="Fan W."/>
            <person name="Wang S."/>
            <person name="Wang H."/>
            <person name="Wang A."/>
            <person name="Jiang F."/>
            <person name="Liu H."/>
            <person name="Zhao H."/>
            <person name="Xu D."/>
            <person name="Zhang Y."/>
        </authorList>
    </citation>
    <scope>NUCLEOTIDE SEQUENCE [LARGE SCALE GENOMIC DNA]</scope>
    <source>
        <strain evidence="2">cv. Yunnan</strain>
    </source>
</reference>
<dbReference type="Proteomes" id="UP001056120">
    <property type="component" value="Linkage Group LG21"/>
</dbReference>
<proteinExistence type="predicted"/>
<gene>
    <name evidence="1" type="ORF">L1987_63715</name>
</gene>
<protein>
    <submittedName>
        <fullName evidence="1">Uncharacterized protein</fullName>
    </submittedName>
</protein>
<organism evidence="1 2">
    <name type="scientific">Smallanthus sonchifolius</name>
    <dbReference type="NCBI Taxonomy" id="185202"/>
    <lineage>
        <taxon>Eukaryota</taxon>
        <taxon>Viridiplantae</taxon>
        <taxon>Streptophyta</taxon>
        <taxon>Embryophyta</taxon>
        <taxon>Tracheophyta</taxon>
        <taxon>Spermatophyta</taxon>
        <taxon>Magnoliopsida</taxon>
        <taxon>eudicotyledons</taxon>
        <taxon>Gunneridae</taxon>
        <taxon>Pentapetalae</taxon>
        <taxon>asterids</taxon>
        <taxon>campanulids</taxon>
        <taxon>Asterales</taxon>
        <taxon>Asteraceae</taxon>
        <taxon>Asteroideae</taxon>
        <taxon>Heliantheae alliance</taxon>
        <taxon>Millerieae</taxon>
        <taxon>Smallanthus</taxon>
    </lineage>
</organism>
<evidence type="ECO:0000313" key="2">
    <source>
        <dbReference type="Proteomes" id="UP001056120"/>
    </source>
</evidence>
<dbReference type="EMBL" id="CM042038">
    <property type="protein sequence ID" value="KAI3732510.1"/>
    <property type="molecule type" value="Genomic_DNA"/>
</dbReference>
<reference evidence="1 2" key="2">
    <citation type="journal article" date="2022" name="Mol. Ecol. Resour.">
        <title>The genomes of chicory, endive, great burdock and yacon provide insights into Asteraceae paleo-polyploidization history and plant inulin production.</title>
        <authorList>
            <person name="Fan W."/>
            <person name="Wang S."/>
            <person name="Wang H."/>
            <person name="Wang A."/>
            <person name="Jiang F."/>
            <person name="Liu H."/>
            <person name="Zhao H."/>
            <person name="Xu D."/>
            <person name="Zhang Y."/>
        </authorList>
    </citation>
    <scope>NUCLEOTIDE SEQUENCE [LARGE SCALE GENOMIC DNA]</scope>
    <source>
        <strain evidence="2">cv. Yunnan</strain>
        <tissue evidence="1">Leaves</tissue>
    </source>
</reference>
<keyword evidence="2" id="KW-1185">Reference proteome</keyword>
<name>A0ACB9CE43_9ASTR</name>